<feature type="domain" description="Amidohydrolase-related" evidence="1">
    <location>
        <begin position="159"/>
        <end position="258"/>
    </location>
</feature>
<evidence type="ECO:0000259" key="1">
    <source>
        <dbReference type="Pfam" id="PF01979"/>
    </source>
</evidence>
<dbReference type="PANTHER" id="PTHR43135">
    <property type="entry name" value="ALPHA-D-RIBOSE 1-METHYLPHOSPHONATE 5-TRIPHOSPHATE DIPHOSPHATASE"/>
    <property type="match status" value="1"/>
</dbReference>
<organism evidence="2 3">
    <name type="scientific">Amycolatopsis albispora</name>
    <dbReference type="NCBI Taxonomy" id="1804986"/>
    <lineage>
        <taxon>Bacteria</taxon>
        <taxon>Bacillati</taxon>
        <taxon>Actinomycetota</taxon>
        <taxon>Actinomycetes</taxon>
        <taxon>Pseudonocardiales</taxon>
        <taxon>Pseudonocardiaceae</taxon>
        <taxon>Amycolatopsis</taxon>
    </lineage>
</organism>
<accession>A0A344LE35</accession>
<dbReference type="AlphaFoldDB" id="A0A344LE35"/>
<dbReference type="RefSeq" id="WP_205215114.1">
    <property type="nucleotide sequence ID" value="NZ_CP015163.1"/>
</dbReference>
<dbReference type="EMBL" id="CP015163">
    <property type="protein sequence ID" value="AXB46309.1"/>
    <property type="molecule type" value="Genomic_DNA"/>
</dbReference>
<dbReference type="Proteomes" id="UP000250434">
    <property type="component" value="Chromosome"/>
</dbReference>
<gene>
    <name evidence="2" type="ORF">A4R43_30815</name>
</gene>
<dbReference type="InterPro" id="IPR051781">
    <property type="entry name" value="Metallo-dep_Hydrolase"/>
</dbReference>
<dbReference type="KEGG" id="aab:A4R43_30815"/>
<dbReference type="InterPro" id="IPR011059">
    <property type="entry name" value="Metal-dep_hydrolase_composite"/>
</dbReference>
<reference evidence="2 3" key="1">
    <citation type="submission" date="2016-04" db="EMBL/GenBank/DDBJ databases">
        <title>Complete genome sequence and analysis of deep-sea sediment isolate, Amycolatopsis sp. WP1.</title>
        <authorList>
            <person name="Wang H."/>
            <person name="Chen S."/>
            <person name="Wu Q."/>
        </authorList>
    </citation>
    <scope>NUCLEOTIDE SEQUENCE [LARGE SCALE GENOMIC DNA]</scope>
    <source>
        <strain evidence="2 3">WP1</strain>
    </source>
</reference>
<keyword evidence="3" id="KW-1185">Reference proteome</keyword>
<dbReference type="GO" id="GO:0016810">
    <property type="term" value="F:hydrolase activity, acting on carbon-nitrogen (but not peptide) bonds"/>
    <property type="evidence" value="ECO:0007669"/>
    <property type="project" value="InterPro"/>
</dbReference>
<evidence type="ECO:0000313" key="2">
    <source>
        <dbReference type="EMBL" id="AXB46309.1"/>
    </source>
</evidence>
<protein>
    <recommendedName>
        <fullName evidence="1">Amidohydrolase-related domain-containing protein</fullName>
    </recommendedName>
</protein>
<dbReference type="Gene3D" id="1.20.58.520">
    <property type="entry name" value="Amidohydrolase"/>
    <property type="match status" value="1"/>
</dbReference>
<evidence type="ECO:0000313" key="3">
    <source>
        <dbReference type="Proteomes" id="UP000250434"/>
    </source>
</evidence>
<dbReference type="PANTHER" id="PTHR43135:SF3">
    <property type="entry name" value="ALPHA-D-RIBOSE 1-METHYLPHOSPHONATE 5-TRIPHOSPHATE DIPHOSPHATASE"/>
    <property type="match status" value="1"/>
</dbReference>
<dbReference type="InterPro" id="IPR006680">
    <property type="entry name" value="Amidohydro-rel"/>
</dbReference>
<dbReference type="Gene3D" id="3.30.110.90">
    <property type="entry name" value="Amidohydrolase"/>
    <property type="match status" value="1"/>
</dbReference>
<dbReference type="SUPFAM" id="SSF51338">
    <property type="entry name" value="Composite domain of metallo-dependent hydrolases"/>
    <property type="match status" value="1"/>
</dbReference>
<dbReference type="InterPro" id="IPR032466">
    <property type="entry name" value="Metal_Hydrolase"/>
</dbReference>
<sequence length="280" mass="30138">MTPTDLALLHATVIDATGGRPRPDATVVVRAGRITALGRFGDTHVPRGVRKLDLRGKFVVPGLCDVRVHGGDPALLLANGITTVPPPLPPRRVALDPAEFVRPAPPHVPALARHLVLDRPSLLSADDYRLKYLPPSIRESWRWTLARLRRKPDQRALFEHRLRFTGALRRAGVPILAGTDTGAPWVFPGFALHDELAFLVDAGCTPMQALQAATKEPARHLGRSATHGTVTRGKVADLLVLDADPLADIRNTRKIHSIVAGGAYVSPADRAQLLSTAAAA</sequence>
<name>A0A344LE35_9PSEU</name>
<dbReference type="Gene3D" id="2.30.40.10">
    <property type="entry name" value="Urease, subunit C, domain 1"/>
    <property type="match status" value="2"/>
</dbReference>
<dbReference type="Pfam" id="PF01979">
    <property type="entry name" value="Amidohydro_1"/>
    <property type="match status" value="1"/>
</dbReference>
<dbReference type="SUPFAM" id="SSF51556">
    <property type="entry name" value="Metallo-dependent hydrolases"/>
    <property type="match status" value="1"/>
</dbReference>
<proteinExistence type="predicted"/>